<evidence type="ECO:0000313" key="4">
    <source>
        <dbReference type="EMBL" id="GII54608.1"/>
    </source>
</evidence>
<evidence type="ECO:0000256" key="1">
    <source>
        <dbReference type="SAM" id="MobiDB-lite"/>
    </source>
</evidence>
<reference evidence="4" key="1">
    <citation type="submission" date="2021-01" db="EMBL/GenBank/DDBJ databases">
        <title>Whole genome shotgun sequence of Planotetraspora thailandica NBRC 104271.</title>
        <authorList>
            <person name="Komaki H."/>
            <person name="Tamura T."/>
        </authorList>
    </citation>
    <scope>NUCLEOTIDE SEQUENCE</scope>
    <source>
        <strain evidence="4">NBRC 104271</strain>
    </source>
</reference>
<dbReference type="RefSeq" id="WP_203944814.1">
    <property type="nucleotide sequence ID" value="NZ_BOOR01000018.1"/>
</dbReference>
<dbReference type="InterPro" id="IPR007349">
    <property type="entry name" value="DUF418"/>
</dbReference>
<feature type="transmembrane region" description="Helical" evidence="2">
    <location>
        <begin position="239"/>
        <end position="258"/>
    </location>
</feature>
<dbReference type="Proteomes" id="UP000605992">
    <property type="component" value="Unassembled WGS sequence"/>
</dbReference>
<feature type="transmembrane region" description="Helical" evidence="2">
    <location>
        <begin position="197"/>
        <end position="218"/>
    </location>
</feature>
<accession>A0A8J3V0J8</accession>
<keyword evidence="2" id="KW-0472">Membrane</keyword>
<dbReference type="Pfam" id="PF04235">
    <property type="entry name" value="DUF418"/>
    <property type="match status" value="1"/>
</dbReference>
<dbReference type="EMBL" id="BOOR01000018">
    <property type="protein sequence ID" value="GII54608.1"/>
    <property type="molecule type" value="Genomic_DNA"/>
</dbReference>
<name>A0A8J3V0J8_9ACTN</name>
<keyword evidence="2" id="KW-0812">Transmembrane</keyword>
<dbReference type="PANTHER" id="PTHR30590:SF3">
    <property type="entry name" value="HYPOTHETICAL MEMBRANE SPANNING PROTEIN"/>
    <property type="match status" value="1"/>
</dbReference>
<keyword evidence="5" id="KW-1185">Reference proteome</keyword>
<feature type="transmembrane region" description="Helical" evidence="2">
    <location>
        <begin position="53"/>
        <end position="70"/>
    </location>
</feature>
<dbReference type="PANTHER" id="PTHR30590">
    <property type="entry name" value="INNER MEMBRANE PROTEIN"/>
    <property type="match status" value="1"/>
</dbReference>
<feature type="transmembrane region" description="Helical" evidence="2">
    <location>
        <begin position="264"/>
        <end position="286"/>
    </location>
</feature>
<feature type="transmembrane region" description="Helical" evidence="2">
    <location>
        <begin position="146"/>
        <end position="166"/>
    </location>
</feature>
<organism evidence="4 5">
    <name type="scientific">Planotetraspora thailandica</name>
    <dbReference type="NCBI Taxonomy" id="487172"/>
    <lineage>
        <taxon>Bacteria</taxon>
        <taxon>Bacillati</taxon>
        <taxon>Actinomycetota</taxon>
        <taxon>Actinomycetes</taxon>
        <taxon>Streptosporangiales</taxon>
        <taxon>Streptosporangiaceae</taxon>
        <taxon>Planotetraspora</taxon>
    </lineage>
</organism>
<evidence type="ECO:0000313" key="5">
    <source>
        <dbReference type="Proteomes" id="UP000605992"/>
    </source>
</evidence>
<feature type="region of interest" description="Disordered" evidence="1">
    <location>
        <begin position="308"/>
        <end position="337"/>
    </location>
</feature>
<dbReference type="AlphaFoldDB" id="A0A8J3V0J8"/>
<comment type="caution">
    <text evidence="4">The sequence shown here is derived from an EMBL/GenBank/DDBJ whole genome shotgun (WGS) entry which is preliminary data.</text>
</comment>
<feature type="compositionally biased region" description="Basic and acidic residues" evidence="1">
    <location>
        <begin position="323"/>
        <end position="337"/>
    </location>
</feature>
<keyword evidence="2" id="KW-1133">Transmembrane helix</keyword>
<dbReference type="InterPro" id="IPR052529">
    <property type="entry name" value="Bact_Transport_Assoc"/>
</dbReference>
<feature type="transmembrane region" description="Helical" evidence="2">
    <location>
        <begin position="82"/>
        <end position="101"/>
    </location>
</feature>
<sequence length="337" mass="36264">MDGSPAPGRIHALDALRGLAICGIMLVNTWQHALSYRRSTDIDWVMGNLFQSRFYPIFSFLFGVGFALFLRSARSRTAWPRVALLRRLAVLALIGLVHSWANPGEVLLPYALLGATILLPVSFLPAPLILLIGVGATVPAILTGEPYVLIAALFLLGMGGVAYGAAVRRAMPAAFVVAAVLDAALTWWWNHSPPGGGVYQAGALCGAVAYGTGFLLLVRSTASKTAVRRTTVFEALGRMALTNYVSSTAVILAAAPLLTADGTGVAVVGVSAATLAVQAAFSRWWLARYRYGPLEWVWRCLTWWEPVPNRQTGTRDSSSPVPDPRRPRSEGEPRDRP</sequence>
<feature type="domain" description="DUF418" evidence="3">
    <location>
        <begin position="168"/>
        <end position="304"/>
    </location>
</feature>
<protein>
    <recommendedName>
        <fullName evidence="3">DUF418 domain-containing protein</fullName>
    </recommendedName>
</protein>
<feature type="transmembrane region" description="Helical" evidence="2">
    <location>
        <begin position="107"/>
        <end position="134"/>
    </location>
</feature>
<evidence type="ECO:0000259" key="3">
    <source>
        <dbReference type="Pfam" id="PF04235"/>
    </source>
</evidence>
<proteinExistence type="predicted"/>
<gene>
    <name evidence="4" type="ORF">Pth03_29970</name>
</gene>
<evidence type="ECO:0000256" key="2">
    <source>
        <dbReference type="SAM" id="Phobius"/>
    </source>
</evidence>